<feature type="DNA-binding region" description="H-T-H motif" evidence="3">
    <location>
        <begin position="25"/>
        <end position="44"/>
    </location>
</feature>
<evidence type="ECO:0000256" key="2">
    <source>
        <dbReference type="ARBA" id="ARBA00023125"/>
    </source>
</evidence>
<evidence type="ECO:0000313" key="5">
    <source>
        <dbReference type="EMBL" id="KGX91017.1"/>
    </source>
</evidence>
<sequence length="293" mass="34516">MNEKKKKLLETGMKLFAQKGFHATSIQEIADKSGVSKGAFYLHFQSKEDLTLNIHDYYYKGMMEKVWAVKQREDLTPKESLAQQLQVLLKDFMKNKDFIIMHMRDNVNLTPDSKQFIQDMRKQSFRWTSENLLQIYGDELKPHIVDASILLEGMLQSYFKWMIIDEVDLDHVSLSNFLVRRMDDVIQGILSENEDPQIPLEKVLEHFPTDERKDTDQQIRDQLIHIRTQLQNIDLTKEKQDELENVLGVLHEELEKENPQPIVFQGMLAHFKNIPELQRYCEKIAEKLGIKLI</sequence>
<dbReference type="EMBL" id="AVPF01000004">
    <property type="protein sequence ID" value="KGX91017.1"/>
    <property type="molecule type" value="Genomic_DNA"/>
</dbReference>
<dbReference type="PROSITE" id="PS50977">
    <property type="entry name" value="HTH_TETR_2"/>
    <property type="match status" value="1"/>
</dbReference>
<dbReference type="GO" id="GO:0003677">
    <property type="term" value="F:DNA binding"/>
    <property type="evidence" value="ECO:0007669"/>
    <property type="project" value="UniProtKB-UniRule"/>
</dbReference>
<dbReference type="InterPro" id="IPR050624">
    <property type="entry name" value="HTH-type_Tx_Regulator"/>
</dbReference>
<gene>
    <name evidence="5" type="ORF">N783_13300</name>
</gene>
<dbReference type="InterPro" id="IPR001647">
    <property type="entry name" value="HTH_TetR"/>
</dbReference>
<dbReference type="SUPFAM" id="SSF46689">
    <property type="entry name" value="Homeodomain-like"/>
    <property type="match status" value="1"/>
</dbReference>
<keyword evidence="2 3" id="KW-0238">DNA-binding</keyword>
<evidence type="ECO:0000313" key="6">
    <source>
        <dbReference type="Proteomes" id="UP000030403"/>
    </source>
</evidence>
<dbReference type="Pfam" id="PF00440">
    <property type="entry name" value="TetR_N"/>
    <property type="match status" value="1"/>
</dbReference>
<reference evidence="5 6" key="1">
    <citation type="submission" date="2013-08" db="EMBL/GenBank/DDBJ databases">
        <authorList>
            <person name="Huang J."/>
            <person name="Wang G."/>
        </authorList>
    </citation>
    <scope>NUCLEOTIDE SEQUENCE [LARGE SCALE GENOMIC DNA]</scope>
    <source>
        <strain evidence="5 6">BH030004</strain>
    </source>
</reference>
<accession>A0A0A5I5D5</accession>
<dbReference type="Proteomes" id="UP000030403">
    <property type="component" value="Unassembled WGS sequence"/>
</dbReference>
<dbReference type="PROSITE" id="PS01081">
    <property type="entry name" value="HTH_TETR_1"/>
    <property type="match status" value="1"/>
</dbReference>
<evidence type="ECO:0000256" key="1">
    <source>
        <dbReference type="ARBA" id="ARBA00022491"/>
    </source>
</evidence>
<evidence type="ECO:0000256" key="3">
    <source>
        <dbReference type="PROSITE-ProRule" id="PRU00335"/>
    </source>
</evidence>
<dbReference type="RefSeq" id="WP_027447807.1">
    <property type="nucleotide sequence ID" value="NZ_AVPF01000004.1"/>
</dbReference>
<protein>
    <recommendedName>
        <fullName evidence="4">HTH tetR-type domain-containing protein</fullName>
    </recommendedName>
</protein>
<name>A0A0A5I5D5_9BACI</name>
<dbReference type="PRINTS" id="PR00455">
    <property type="entry name" value="HTHTETR"/>
</dbReference>
<dbReference type="InterPro" id="IPR023772">
    <property type="entry name" value="DNA-bd_HTH_TetR-type_CS"/>
</dbReference>
<dbReference type="PANTHER" id="PTHR43479:SF22">
    <property type="entry name" value="TRANSCRIPTIONAL REGULATOR, TETR FAMILY"/>
    <property type="match status" value="1"/>
</dbReference>
<keyword evidence="6" id="KW-1185">Reference proteome</keyword>
<dbReference type="AlphaFoldDB" id="A0A0A5I5D5"/>
<dbReference type="Gene3D" id="1.10.357.10">
    <property type="entry name" value="Tetracycline Repressor, domain 2"/>
    <property type="match status" value="1"/>
</dbReference>
<feature type="domain" description="HTH tetR-type" evidence="4">
    <location>
        <begin position="2"/>
        <end position="62"/>
    </location>
</feature>
<dbReference type="PANTHER" id="PTHR43479">
    <property type="entry name" value="ACREF/ENVCD OPERON REPRESSOR-RELATED"/>
    <property type="match status" value="1"/>
</dbReference>
<dbReference type="OrthoDB" id="9812993at2"/>
<organism evidence="5 6">
    <name type="scientific">Pontibacillus marinus BH030004 = DSM 16465</name>
    <dbReference type="NCBI Taxonomy" id="1385511"/>
    <lineage>
        <taxon>Bacteria</taxon>
        <taxon>Bacillati</taxon>
        <taxon>Bacillota</taxon>
        <taxon>Bacilli</taxon>
        <taxon>Bacillales</taxon>
        <taxon>Bacillaceae</taxon>
        <taxon>Pontibacillus</taxon>
    </lineage>
</organism>
<dbReference type="InterPro" id="IPR009057">
    <property type="entry name" value="Homeodomain-like_sf"/>
</dbReference>
<proteinExistence type="predicted"/>
<comment type="caution">
    <text evidence="5">The sequence shown here is derived from an EMBL/GenBank/DDBJ whole genome shotgun (WGS) entry which is preliminary data.</text>
</comment>
<keyword evidence="1" id="KW-0678">Repressor</keyword>
<evidence type="ECO:0000259" key="4">
    <source>
        <dbReference type="PROSITE" id="PS50977"/>
    </source>
</evidence>
<dbReference type="eggNOG" id="COG1309">
    <property type="taxonomic scope" value="Bacteria"/>
</dbReference>
<dbReference type="STRING" id="1385511.GCA_000425225_00318"/>